<sequence>MDTVILREEDKATLRKYNIDPEKFEEDFEDIFRMIGYEYDELLFSEFGYEFDPDEIEQIPRIAAMKKDFLQIYDHIAQDEGYLNYNHHYISSYSDVSCEIKLKDGTIIKGKSTDTHWENKEINIEVKHLFSKQIVKINLDEIEYINIKNSTI</sequence>
<comment type="caution">
    <text evidence="1">The sequence shown here is derived from an EMBL/GenBank/DDBJ whole genome shotgun (WGS) entry which is preliminary data.</text>
</comment>
<accession>A0A395G9A2</accession>
<dbReference type="AlphaFoldDB" id="A0A395G9A2"/>
<proteinExistence type="predicted"/>
<dbReference type="Proteomes" id="UP000229523">
    <property type="component" value="Unassembled WGS sequence"/>
</dbReference>
<name>A0A395G9A2_9STAP</name>
<evidence type="ECO:0000313" key="1">
    <source>
        <dbReference type="EMBL" id="RAI80621.1"/>
    </source>
</evidence>
<dbReference type="EMBL" id="MJBI02000003">
    <property type="protein sequence ID" value="RAI80621.1"/>
    <property type="molecule type" value="Genomic_DNA"/>
</dbReference>
<dbReference type="RefSeq" id="WP_099581276.1">
    <property type="nucleotide sequence ID" value="NZ_MJBI02000003.1"/>
</dbReference>
<protein>
    <submittedName>
        <fullName evidence="1">Uncharacterized protein</fullName>
    </submittedName>
</protein>
<organism evidence="1 2">
    <name type="scientific">Macrococcoides goetzii</name>
    <dbReference type="NCBI Taxonomy" id="1891097"/>
    <lineage>
        <taxon>Bacteria</taxon>
        <taxon>Bacillati</taxon>
        <taxon>Bacillota</taxon>
        <taxon>Bacilli</taxon>
        <taxon>Bacillales</taxon>
        <taxon>Staphylococcaceae</taxon>
        <taxon>Macrococcoides</taxon>
    </lineage>
</organism>
<keyword evidence="2" id="KW-1185">Reference proteome</keyword>
<evidence type="ECO:0000313" key="2">
    <source>
        <dbReference type="Proteomes" id="UP000229523"/>
    </source>
</evidence>
<reference evidence="1 2" key="1">
    <citation type="journal article" date="2018" name="Front. Microbiol.">
        <title>Description and Comparative Genomics of Macrococcus caseolyticus subsp. hominis subsp. nov., Macrococcus goetzii sp. nov., Macrococcus epidermidis sp. nov., and Macrococcus bohemicus sp. nov., Novel Macrococci From Human Clinical Material With Virulence Potential and Suspected Uptake of Foreign DNA by Natural Transformation.</title>
        <authorList>
            <person name="Maslanova I."/>
            <person name="Wertheimer Z."/>
            <person name="Sedlacek I."/>
            <person name="Svec P."/>
            <person name="Indrakova A."/>
            <person name="Kovarovic V."/>
            <person name="Schumann P."/>
            <person name="Sproer C."/>
            <person name="Kralova S."/>
            <person name="Sedo O."/>
            <person name="Kristofova L."/>
            <person name="Vrbovska V."/>
            <person name="Fuzik T."/>
            <person name="Petras P."/>
            <person name="Zdrahal Z."/>
            <person name="Ruzickova V."/>
            <person name="Doskar J."/>
            <person name="Pantucek R."/>
        </authorList>
    </citation>
    <scope>NUCLEOTIDE SEQUENCE [LARGE SCALE GENOMIC DNA]</scope>
    <source>
        <strain evidence="1 2">CCM 4927</strain>
    </source>
</reference>
<gene>
    <name evidence="1" type="ORF">BFS35_009280</name>
</gene>